<keyword evidence="3" id="KW-0067">ATP-binding</keyword>
<dbReference type="Gene3D" id="3.30.565.10">
    <property type="entry name" value="Histidine kinase-like ATPase, C-terminal domain"/>
    <property type="match status" value="1"/>
</dbReference>
<reference evidence="5 6" key="1">
    <citation type="submission" date="2020-08" db="EMBL/GenBank/DDBJ databases">
        <title>Plant Genome Project.</title>
        <authorList>
            <person name="Zhang R.-G."/>
        </authorList>
    </citation>
    <scope>NUCLEOTIDE SEQUENCE [LARGE SCALE GENOMIC DNA]</scope>
    <source>
        <strain evidence="5">WSP0</strain>
        <tissue evidence="5">Leaf</tissue>
    </source>
</reference>
<evidence type="ECO:0000256" key="1">
    <source>
        <dbReference type="ARBA" id="ARBA00008239"/>
    </source>
</evidence>
<dbReference type="PRINTS" id="PR00775">
    <property type="entry name" value="HEATSHOCK90"/>
</dbReference>
<keyword evidence="6" id="KW-1185">Reference proteome</keyword>
<proteinExistence type="inferred from homology"/>
<keyword evidence="2" id="KW-0547">Nucleotide-binding</keyword>
<dbReference type="GO" id="GO:0140662">
    <property type="term" value="F:ATP-dependent protein folding chaperone"/>
    <property type="evidence" value="ECO:0007669"/>
    <property type="project" value="InterPro"/>
</dbReference>
<dbReference type="PROSITE" id="PS00298">
    <property type="entry name" value="HSP90"/>
    <property type="match status" value="1"/>
</dbReference>
<dbReference type="InterPro" id="IPR020575">
    <property type="entry name" value="Hsp90_N"/>
</dbReference>
<dbReference type="PANTHER" id="PTHR11528">
    <property type="entry name" value="HEAT SHOCK PROTEIN 90 FAMILY MEMBER"/>
    <property type="match status" value="1"/>
</dbReference>
<gene>
    <name evidence="5" type="ORF">RHGRI_018052</name>
</gene>
<evidence type="ECO:0000313" key="5">
    <source>
        <dbReference type="EMBL" id="KAG5545765.1"/>
    </source>
</evidence>
<name>A0AAV6K022_9ERIC</name>
<evidence type="ECO:0000256" key="4">
    <source>
        <dbReference type="ARBA" id="ARBA00023186"/>
    </source>
</evidence>
<dbReference type="AlphaFoldDB" id="A0AAV6K022"/>
<dbReference type="InterPro" id="IPR001404">
    <property type="entry name" value="Hsp90_fam"/>
</dbReference>
<evidence type="ECO:0000256" key="3">
    <source>
        <dbReference type="ARBA" id="ARBA00022840"/>
    </source>
</evidence>
<dbReference type="EMBL" id="JACTNZ010000006">
    <property type="protein sequence ID" value="KAG5545765.1"/>
    <property type="molecule type" value="Genomic_DNA"/>
</dbReference>
<keyword evidence="4" id="KW-0143">Chaperone</keyword>
<organism evidence="5 6">
    <name type="scientific">Rhododendron griersonianum</name>
    <dbReference type="NCBI Taxonomy" id="479676"/>
    <lineage>
        <taxon>Eukaryota</taxon>
        <taxon>Viridiplantae</taxon>
        <taxon>Streptophyta</taxon>
        <taxon>Embryophyta</taxon>
        <taxon>Tracheophyta</taxon>
        <taxon>Spermatophyta</taxon>
        <taxon>Magnoliopsida</taxon>
        <taxon>eudicotyledons</taxon>
        <taxon>Gunneridae</taxon>
        <taxon>Pentapetalae</taxon>
        <taxon>asterids</taxon>
        <taxon>Ericales</taxon>
        <taxon>Ericaceae</taxon>
        <taxon>Ericoideae</taxon>
        <taxon>Rhodoreae</taxon>
        <taxon>Rhododendron</taxon>
    </lineage>
</organism>
<dbReference type="InterPro" id="IPR019805">
    <property type="entry name" value="Heat_shock_protein_90_CS"/>
</dbReference>
<comment type="caution">
    <text evidence="5">The sequence shown here is derived from an EMBL/GenBank/DDBJ whole genome shotgun (WGS) entry which is preliminary data.</text>
</comment>
<dbReference type="Proteomes" id="UP000823749">
    <property type="component" value="Chromosome 6"/>
</dbReference>
<dbReference type="SUPFAM" id="SSF55874">
    <property type="entry name" value="ATPase domain of HSP90 chaperone/DNA topoisomerase II/histidine kinase"/>
    <property type="match status" value="1"/>
</dbReference>
<dbReference type="InterPro" id="IPR036890">
    <property type="entry name" value="HATPase_C_sf"/>
</dbReference>
<evidence type="ECO:0000313" key="6">
    <source>
        <dbReference type="Proteomes" id="UP000823749"/>
    </source>
</evidence>
<dbReference type="GO" id="GO:0005524">
    <property type="term" value="F:ATP binding"/>
    <property type="evidence" value="ECO:0007669"/>
    <property type="project" value="UniProtKB-KW"/>
</dbReference>
<dbReference type="GO" id="GO:0016887">
    <property type="term" value="F:ATP hydrolysis activity"/>
    <property type="evidence" value="ECO:0007669"/>
    <property type="project" value="InterPro"/>
</dbReference>
<sequence length="123" mass="13754">MHRLSRRSVSVILRTGGARYRTTAASVTSPVNLPNELSDTKVGWYSVLTGNTKVSLDSLNLKNGMFLGNRYESTVAASDASDPPAEKIEYQAEVSRLMDLIVNSLYSNKEVFLRELIRHVMLY</sequence>
<accession>A0AAV6K022</accession>
<comment type="similarity">
    <text evidence="1">Belongs to the heat shock protein 90 family.</text>
</comment>
<protein>
    <submittedName>
        <fullName evidence="5">Uncharacterized protein</fullName>
    </submittedName>
</protein>
<evidence type="ECO:0000256" key="2">
    <source>
        <dbReference type="ARBA" id="ARBA00022741"/>
    </source>
</evidence>
<dbReference type="GO" id="GO:0051082">
    <property type="term" value="F:unfolded protein binding"/>
    <property type="evidence" value="ECO:0007669"/>
    <property type="project" value="InterPro"/>
</dbReference>